<keyword evidence="2" id="KW-1185">Reference proteome</keyword>
<protein>
    <submittedName>
        <fullName evidence="1">Uncharacterized protein</fullName>
    </submittedName>
</protein>
<reference evidence="1" key="2">
    <citation type="journal article" date="2022" name="New Phytol.">
        <title>Evolutionary transition to the ectomycorrhizal habit in the genomes of a hyperdiverse lineage of mushroom-forming fungi.</title>
        <authorList>
            <person name="Looney B."/>
            <person name="Miyauchi S."/>
            <person name="Morin E."/>
            <person name="Drula E."/>
            <person name="Courty P.E."/>
            <person name="Kohler A."/>
            <person name="Kuo A."/>
            <person name="LaButti K."/>
            <person name="Pangilinan J."/>
            <person name="Lipzen A."/>
            <person name="Riley R."/>
            <person name="Andreopoulos W."/>
            <person name="He G."/>
            <person name="Johnson J."/>
            <person name="Nolan M."/>
            <person name="Tritt A."/>
            <person name="Barry K.W."/>
            <person name="Grigoriev I.V."/>
            <person name="Nagy L.G."/>
            <person name="Hibbett D."/>
            <person name="Henrissat B."/>
            <person name="Matheny P.B."/>
            <person name="Labbe J."/>
            <person name="Martin F.M."/>
        </authorList>
    </citation>
    <scope>NUCLEOTIDE SEQUENCE</scope>
    <source>
        <strain evidence="1">FP105234-sp</strain>
    </source>
</reference>
<dbReference type="EMBL" id="MU276397">
    <property type="protein sequence ID" value="KAI0038856.1"/>
    <property type="molecule type" value="Genomic_DNA"/>
</dbReference>
<organism evidence="1 2">
    <name type="scientific">Auriscalpium vulgare</name>
    <dbReference type="NCBI Taxonomy" id="40419"/>
    <lineage>
        <taxon>Eukaryota</taxon>
        <taxon>Fungi</taxon>
        <taxon>Dikarya</taxon>
        <taxon>Basidiomycota</taxon>
        <taxon>Agaricomycotina</taxon>
        <taxon>Agaricomycetes</taxon>
        <taxon>Russulales</taxon>
        <taxon>Auriscalpiaceae</taxon>
        <taxon>Auriscalpium</taxon>
    </lineage>
</organism>
<reference evidence="1" key="1">
    <citation type="submission" date="2021-02" db="EMBL/GenBank/DDBJ databases">
        <authorList>
            <consortium name="DOE Joint Genome Institute"/>
            <person name="Ahrendt S."/>
            <person name="Looney B.P."/>
            <person name="Miyauchi S."/>
            <person name="Morin E."/>
            <person name="Drula E."/>
            <person name="Courty P.E."/>
            <person name="Chicoki N."/>
            <person name="Fauchery L."/>
            <person name="Kohler A."/>
            <person name="Kuo A."/>
            <person name="Labutti K."/>
            <person name="Pangilinan J."/>
            <person name="Lipzen A."/>
            <person name="Riley R."/>
            <person name="Andreopoulos W."/>
            <person name="He G."/>
            <person name="Johnson J."/>
            <person name="Barry K.W."/>
            <person name="Grigoriev I.V."/>
            <person name="Nagy L."/>
            <person name="Hibbett D."/>
            <person name="Henrissat B."/>
            <person name="Matheny P.B."/>
            <person name="Labbe J."/>
            <person name="Martin F."/>
        </authorList>
    </citation>
    <scope>NUCLEOTIDE SEQUENCE</scope>
    <source>
        <strain evidence="1">FP105234-sp</strain>
    </source>
</reference>
<sequence>MAHRRHHPPHPCPTLSPSNSTFPAGFHASSRPPASVSGGQSPELSYFNTRLRAQLDQDKCLPVAQRQPDAAKAITHRLTGPYVDAINLDSPQKELWDILSSHLRQGDCVDRGAVRLRYALAPVMTQVVTSLLGAYERAVQDMLALEDDAPPVRWQIDPGAGIVSVLLGTDDFRALAVSFSAFQMRMREASSIVAHRYELHHGGPYTTPARPRRTQRRRRQVSTAFSISSASPHSDVQRPASTGDEPPVVALPVVQHASEVPAPLWRPGVVRSKKEISDAISDGTPATTDVASTFPMWNYRIPAQLIPLSSSQLLQKSE</sequence>
<evidence type="ECO:0000313" key="2">
    <source>
        <dbReference type="Proteomes" id="UP000814033"/>
    </source>
</evidence>
<dbReference type="Proteomes" id="UP000814033">
    <property type="component" value="Unassembled WGS sequence"/>
</dbReference>
<proteinExistence type="predicted"/>
<accession>A0ACB8R5G1</accession>
<gene>
    <name evidence="1" type="ORF">FA95DRAFT_1613045</name>
</gene>
<name>A0ACB8R5G1_9AGAM</name>
<comment type="caution">
    <text evidence="1">The sequence shown here is derived from an EMBL/GenBank/DDBJ whole genome shotgun (WGS) entry which is preliminary data.</text>
</comment>
<evidence type="ECO:0000313" key="1">
    <source>
        <dbReference type="EMBL" id="KAI0038856.1"/>
    </source>
</evidence>